<protein>
    <submittedName>
        <fullName evidence="2">Uncharacterized protein</fullName>
    </submittedName>
</protein>
<name>A0A3S2W3S6_9BACI</name>
<keyword evidence="3" id="KW-1185">Reference proteome</keyword>
<evidence type="ECO:0000313" key="3">
    <source>
        <dbReference type="Proteomes" id="UP000288024"/>
    </source>
</evidence>
<organism evidence="2 3">
    <name type="scientific">Niallia taxi</name>
    <dbReference type="NCBI Taxonomy" id="2499688"/>
    <lineage>
        <taxon>Bacteria</taxon>
        <taxon>Bacillati</taxon>
        <taxon>Bacillota</taxon>
        <taxon>Bacilli</taxon>
        <taxon>Bacillales</taxon>
        <taxon>Bacillaceae</taxon>
        <taxon>Niallia</taxon>
    </lineage>
</organism>
<accession>A0A3S2W3S6</accession>
<feature type="transmembrane region" description="Helical" evidence="1">
    <location>
        <begin position="50"/>
        <end position="69"/>
    </location>
</feature>
<reference evidence="2 3" key="1">
    <citation type="submission" date="2019-01" db="EMBL/GenBank/DDBJ databases">
        <title>Bacillus sp. M5HDSG1-1, whole genome shotgun sequence.</title>
        <authorList>
            <person name="Tuo L."/>
        </authorList>
    </citation>
    <scope>NUCLEOTIDE SEQUENCE [LARGE SCALE GENOMIC DNA]</scope>
    <source>
        <strain evidence="2 3">M5HDSG1-1</strain>
    </source>
</reference>
<sequence length="88" mass="9733">MLKSSLFVMPKIYCGGNENSLLKAVIVFIYAFFLYSIPLMKSNNPNTIDMISVALLISSYATIAIASISKMMIAKTNEKLLVPSSFIF</sequence>
<dbReference type="AlphaFoldDB" id="A0A3S2W3S6"/>
<evidence type="ECO:0000313" key="2">
    <source>
        <dbReference type="EMBL" id="RVT61635.1"/>
    </source>
</evidence>
<keyword evidence="1" id="KW-0812">Transmembrane</keyword>
<gene>
    <name evidence="2" type="ORF">EM808_15445</name>
</gene>
<feature type="transmembrane region" description="Helical" evidence="1">
    <location>
        <begin position="21"/>
        <end position="38"/>
    </location>
</feature>
<dbReference type="EMBL" id="RZTZ01000005">
    <property type="protein sequence ID" value="RVT61635.1"/>
    <property type="molecule type" value="Genomic_DNA"/>
</dbReference>
<dbReference type="Proteomes" id="UP000288024">
    <property type="component" value="Unassembled WGS sequence"/>
</dbReference>
<keyword evidence="1" id="KW-0472">Membrane</keyword>
<keyword evidence="1" id="KW-1133">Transmembrane helix</keyword>
<comment type="caution">
    <text evidence="2">The sequence shown here is derived from an EMBL/GenBank/DDBJ whole genome shotgun (WGS) entry which is preliminary data.</text>
</comment>
<dbReference type="RefSeq" id="WP_127739092.1">
    <property type="nucleotide sequence ID" value="NZ_RZTZ01000005.1"/>
</dbReference>
<proteinExistence type="predicted"/>
<evidence type="ECO:0000256" key="1">
    <source>
        <dbReference type="SAM" id="Phobius"/>
    </source>
</evidence>